<reference evidence="1" key="1">
    <citation type="journal article" date="2015" name="Nature">
        <title>Complex archaea that bridge the gap between prokaryotes and eukaryotes.</title>
        <authorList>
            <person name="Spang A."/>
            <person name="Saw J.H."/>
            <person name="Jorgensen S.L."/>
            <person name="Zaremba-Niedzwiedzka K."/>
            <person name="Martijn J."/>
            <person name="Lind A.E."/>
            <person name="van Eijk R."/>
            <person name="Schleper C."/>
            <person name="Guy L."/>
            <person name="Ettema T.J."/>
        </authorList>
    </citation>
    <scope>NUCLEOTIDE SEQUENCE</scope>
</reference>
<proteinExistence type="predicted"/>
<protein>
    <submittedName>
        <fullName evidence="1">Uncharacterized protein</fullName>
    </submittedName>
</protein>
<comment type="caution">
    <text evidence="1">The sequence shown here is derived from an EMBL/GenBank/DDBJ whole genome shotgun (WGS) entry which is preliminary data.</text>
</comment>
<dbReference type="AlphaFoldDB" id="A0A0F9J1U9"/>
<gene>
    <name evidence="1" type="ORF">LCGC14_1877380</name>
</gene>
<sequence>MTKSFITTNAQLQELAREARENWLFDEGTDPNGKVAQGLDVILSGDVSDTEVADVFQVDNFPKRSDKWDAIEDWAKRLT</sequence>
<dbReference type="EMBL" id="LAZR01019264">
    <property type="protein sequence ID" value="KKL93172.1"/>
    <property type="molecule type" value="Genomic_DNA"/>
</dbReference>
<organism evidence="1">
    <name type="scientific">marine sediment metagenome</name>
    <dbReference type="NCBI Taxonomy" id="412755"/>
    <lineage>
        <taxon>unclassified sequences</taxon>
        <taxon>metagenomes</taxon>
        <taxon>ecological metagenomes</taxon>
    </lineage>
</organism>
<accession>A0A0F9J1U9</accession>
<name>A0A0F9J1U9_9ZZZZ</name>
<evidence type="ECO:0000313" key="1">
    <source>
        <dbReference type="EMBL" id="KKL93172.1"/>
    </source>
</evidence>